<dbReference type="Proteomes" id="UP000288805">
    <property type="component" value="Unassembled WGS sequence"/>
</dbReference>
<dbReference type="Pfam" id="PF04784">
    <property type="entry name" value="DUF547"/>
    <property type="match status" value="1"/>
</dbReference>
<feature type="domain" description="Ternary complex factor MIP1 leucine-zipper" evidence="2">
    <location>
        <begin position="169"/>
        <end position="249"/>
    </location>
</feature>
<evidence type="ECO:0000259" key="2">
    <source>
        <dbReference type="Pfam" id="PF14389"/>
    </source>
</evidence>
<sequence>MGGMRIRMKLPLSSSKLAKKMCLCMGQRIAKNLVPCEKEKTTGIVLVEQPNPRKGLSQKLDGVLLYIHTLTVGYQTSHIPLSGPFCSGVWTQLWLYTNTMHEVKWQGSSLKPFKLMEVTASNHRRSMSDPAKRKFEEKPSSILKASHRLGLDMGQFRSSVEAKKQSPRAEAQNSLKQEILQLQKGLQDQFLVRHALEKALGYRSFSHDTINANSVPKPAENLIKEIAVLELEVVYLEQYLLSLYRKTFDRQISSVSTVDDRIKSTSTAHRRMFQEVSGDKIISKTENSVIHSSHLLSPRDSIDNPPKECNDIWGPHKLLDSSIHRSHSSLSQRSTCPIRTSPSMQTLAKAVDSYHSLPLSMLERADNAPSNAISLAEHLGTNICDHDPMTPNRLSEEMIKCISAIYCRLADPPLSNNDYPSSPVSSPLSMNEFSPRGQCDMWSPQCRKNSSFNSVLDNPFHIEESKEFSGPYCTMVEVKWICRDSQKLRDIEPMLQKFRSLVYQLEQVDPRKMRHEEKLAFWINVHNALIMHAFLVYGIPQNNLKRISLLLKAAYNVGGHTISVDMIQNSILGCRLARPGQWLWSLFSSTKKFKARDERKAYGIEHPEPLLHFALCSGSHSDPSARIYTPKNVFQELEVAKEEYIRTAFRLHKGQKVLLPKLVESFSKESGLCQADLVEIIEHCMPNSLGKGIHWGQHGKFWKSIEWTPHNFAFRYLLSRELPK</sequence>
<comment type="caution">
    <text evidence="3">The sequence shown here is derived from an EMBL/GenBank/DDBJ whole genome shotgun (WGS) entry which is preliminary data.</text>
</comment>
<name>A0A438JT59_VITVI</name>
<organism evidence="3 4">
    <name type="scientific">Vitis vinifera</name>
    <name type="common">Grape</name>
    <dbReference type="NCBI Taxonomy" id="29760"/>
    <lineage>
        <taxon>Eukaryota</taxon>
        <taxon>Viridiplantae</taxon>
        <taxon>Streptophyta</taxon>
        <taxon>Embryophyta</taxon>
        <taxon>Tracheophyta</taxon>
        <taxon>Spermatophyta</taxon>
        <taxon>Magnoliopsida</taxon>
        <taxon>eudicotyledons</taxon>
        <taxon>Gunneridae</taxon>
        <taxon>Pentapetalae</taxon>
        <taxon>rosids</taxon>
        <taxon>Vitales</taxon>
        <taxon>Vitaceae</taxon>
        <taxon>Viteae</taxon>
        <taxon>Vitis</taxon>
    </lineage>
</organism>
<dbReference type="InterPro" id="IPR006869">
    <property type="entry name" value="DUF547"/>
</dbReference>
<dbReference type="PANTHER" id="PTHR23054:SF20">
    <property type="entry name" value="DUF547 DOMAIN-CONTAINING PROTEIN"/>
    <property type="match status" value="1"/>
</dbReference>
<dbReference type="InterPro" id="IPR025757">
    <property type="entry name" value="MIP1_Leuzipper"/>
</dbReference>
<evidence type="ECO:0000313" key="4">
    <source>
        <dbReference type="Proteomes" id="UP000288805"/>
    </source>
</evidence>
<protein>
    <recommendedName>
        <fullName evidence="5">DUF547 domain-containing protein</fullName>
    </recommendedName>
</protein>
<gene>
    <name evidence="3" type="ORF">CK203_010736</name>
</gene>
<dbReference type="PANTHER" id="PTHR23054">
    <property type="entry name" value="TERNARY COMPLEX FACTOR MIP1, LEUCINE-ZIPPER-RELATED"/>
    <property type="match status" value="1"/>
</dbReference>
<dbReference type="Pfam" id="PF14389">
    <property type="entry name" value="Lzipper-MIP1"/>
    <property type="match status" value="1"/>
</dbReference>
<evidence type="ECO:0000259" key="1">
    <source>
        <dbReference type="Pfam" id="PF04784"/>
    </source>
</evidence>
<dbReference type="AlphaFoldDB" id="A0A438JT59"/>
<proteinExistence type="predicted"/>
<dbReference type="EMBL" id="QGNW01000028">
    <property type="protein sequence ID" value="RVX12151.1"/>
    <property type="molecule type" value="Genomic_DNA"/>
</dbReference>
<accession>A0A438JT59</accession>
<evidence type="ECO:0000313" key="3">
    <source>
        <dbReference type="EMBL" id="RVX12151.1"/>
    </source>
</evidence>
<evidence type="ECO:0008006" key="5">
    <source>
        <dbReference type="Google" id="ProtNLM"/>
    </source>
</evidence>
<reference evidence="3 4" key="1">
    <citation type="journal article" date="2018" name="PLoS Genet.">
        <title>Population sequencing reveals clonal diversity and ancestral inbreeding in the grapevine cultivar Chardonnay.</title>
        <authorList>
            <person name="Roach M.J."/>
            <person name="Johnson D.L."/>
            <person name="Bohlmann J."/>
            <person name="van Vuuren H.J."/>
            <person name="Jones S.J."/>
            <person name="Pretorius I.S."/>
            <person name="Schmidt S.A."/>
            <person name="Borneman A.R."/>
        </authorList>
    </citation>
    <scope>NUCLEOTIDE SEQUENCE [LARGE SCALE GENOMIC DNA]</scope>
    <source>
        <strain evidence="4">cv. Chardonnay</strain>
        <tissue evidence="3">Leaf</tissue>
    </source>
</reference>
<feature type="domain" description="DUF547" evidence="1">
    <location>
        <begin position="511"/>
        <end position="645"/>
    </location>
</feature>